<reference evidence="10 11" key="1">
    <citation type="submission" date="2024-01" db="EMBL/GenBank/DDBJ databases">
        <authorList>
            <person name="Waweru B."/>
        </authorList>
    </citation>
    <scope>NUCLEOTIDE SEQUENCE [LARGE SCALE GENOMIC DNA]</scope>
</reference>
<feature type="domain" description="Glucose-methanol-choline oxidoreductase N-terminal" evidence="9">
    <location>
        <begin position="277"/>
        <end position="291"/>
    </location>
</feature>
<evidence type="ECO:0000313" key="11">
    <source>
        <dbReference type="Proteomes" id="UP001314170"/>
    </source>
</evidence>
<dbReference type="Gene3D" id="3.30.410.40">
    <property type="match status" value="1"/>
</dbReference>
<keyword evidence="11" id="KW-1185">Reference proteome</keyword>
<proteinExistence type="inferred from homology"/>
<dbReference type="Gene3D" id="3.50.50.60">
    <property type="entry name" value="FAD/NAD(P)-binding domain"/>
    <property type="match status" value="1"/>
</dbReference>
<keyword evidence="5 6" id="KW-0274">FAD</keyword>
<comment type="similarity">
    <text evidence="2">Belongs to the GMC oxidoreductase family.</text>
</comment>
<comment type="cofactor">
    <cofactor evidence="1 6">
        <name>FAD</name>
        <dbReference type="ChEBI" id="CHEBI:57692"/>
    </cofactor>
</comment>
<feature type="chain" id="PRO_5043864085" description="Glucose-methanol-choline oxidoreductase N-terminal domain-containing protein" evidence="8">
    <location>
        <begin position="26"/>
        <end position="573"/>
    </location>
</feature>
<evidence type="ECO:0000313" key="10">
    <source>
        <dbReference type="EMBL" id="CAK7337190.1"/>
    </source>
</evidence>
<dbReference type="InterPro" id="IPR051871">
    <property type="entry name" value="GMC_Oxidoreductase-Related"/>
</dbReference>
<evidence type="ECO:0000256" key="2">
    <source>
        <dbReference type="ARBA" id="ARBA00010790"/>
    </source>
</evidence>
<dbReference type="InterPro" id="IPR012132">
    <property type="entry name" value="GMC_OxRdtase"/>
</dbReference>
<dbReference type="PROSITE" id="PS00624">
    <property type="entry name" value="GMC_OXRED_2"/>
    <property type="match status" value="1"/>
</dbReference>
<dbReference type="PANTHER" id="PTHR45968:SF31">
    <property type="entry name" value="GLUCOSE-METHANOL-CHOLINE (GMC) OXIDOREDUCTASE FAMILY PROTEIN"/>
    <property type="match status" value="1"/>
</dbReference>
<evidence type="ECO:0000256" key="8">
    <source>
        <dbReference type="SAM" id="SignalP"/>
    </source>
</evidence>
<dbReference type="PIRSF" id="PIRSF000137">
    <property type="entry name" value="Alcohol_oxidase"/>
    <property type="match status" value="1"/>
</dbReference>
<evidence type="ECO:0000256" key="3">
    <source>
        <dbReference type="ARBA" id="ARBA00022630"/>
    </source>
</evidence>
<keyword evidence="3" id="KW-0285">Flavoprotein</keyword>
<dbReference type="InterPro" id="IPR000172">
    <property type="entry name" value="GMC_OxRdtase_N"/>
</dbReference>
<keyword evidence="7" id="KW-1015">Disulfide bond</keyword>
<dbReference type="Pfam" id="PF00732">
    <property type="entry name" value="GMC_oxred_N"/>
    <property type="match status" value="1"/>
</dbReference>
<accession>A0AAV1RL73</accession>
<name>A0AAV1RL73_9ROSI</name>
<organism evidence="10 11">
    <name type="scientific">Dovyalis caffra</name>
    <dbReference type="NCBI Taxonomy" id="77055"/>
    <lineage>
        <taxon>Eukaryota</taxon>
        <taxon>Viridiplantae</taxon>
        <taxon>Streptophyta</taxon>
        <taxon>Embryophyta</taxon>
        <taxon>Tracheophyta</taxon>
        <taxon>Spermatophyta</taxon>
        <taxon>Magnoliopsida</taxon>
        <taxon>eudicotyledons</taxon>
        <taxon>Gunneridae</taxon>
        <taxon>Pentapetalae</taxon>
        <taxon>rosids</taxon>
        <taxon>fabids</taxon>
        <taxon>Malpighiales</taxon>
        <taxon>Salicaceae</taxon>
        <taxon>Flacourtieae</taxon>
        <taxon>Dovyalis</taxon>
    </lineage>
</organism>
<evidence type="ECO:0000256" key="1">
    <source>
        <dbReference type="ARBA" id="ARBA00001974"/>
    </source>
</evidence>
<evidence type="ECO:0000256" key="6">
    <source>
        <dbReference type="PIRSR" id="PIRSR000137-2"/>
    </source>
</evidence>
<dbReference type="AlphaFoldDB" id="A0AAV1RL73"/>
<dbReference type="GO" id="GO:0050660">
    <property type="term" value="F:flavin adenine dinucleotide binding"/>
    <property type="evidence" value="ECO:0007669"/>
    <property type="project" value="InterPro"/>
</dbReference>
<evidence type="ECO:0000256" key="7">
    <source>
        <dbReference type="PIRSR" id="PIRSR000137-3"/>
    </source>
</evidence>
<feature type="binding site" evidence="6">
    <location>
        <position position="537"/>
    </location>
    <ligand>
        <name>FAD</name>
        <dbReference type="ChEBI" id="CHEBI:57692"/>
    </ligand>
</feature>
<sequence length="573" mass="62867">MDLGSWKCLLIVLAGFSMFRSFCHSEKAPYYTFVHEATSAPHILYYDYIIIGGGTSGCPLAATLSQDASVLVLERGGSPYGNPKITNIANFADSLSDTSPDSASQQFISEDGVYNARARVLGGGSALNAGFYTHASADYVKKAGWNPELVDRSYAWVESKVAFEPPVLQWQSAVRDGLLEVGVLPYNGFTYDHIHGTKVGGTIFDRDGHRHTAADLLEYADPRNISVLLHATVHKILFTETGKPRAYGVIFEDALGFRHKAYLGSRSSKNEIILSAGALGSPQLLMLSGVGPANHLQAHSISVVVDQPMVGQGMADNPMNLLFIPSPLPVEVSLIQVVGITKFDSYIETASGLSFAYSWVHKFVREYELHLNETDQSSAVTPEAMSRAIETLNSLVTGTLQGGVILEKINGPLSTGELKLVTTNPHDNPSVKFNYFKEPEDLNRCVQGMKTIIDVVNSRAFSKFRYKYMPVKALIDLMLNLPVNLRPRHFSSAISLEQFCTDTVMTIWHYHGGCQVGKVVDYDYKVLGVDGLRVIDGSTFIASPGTNPQATVMMLGRYMGRRILYERLKEGTK</sequence>
<dbReference type="InterPro" id="IPR036188">
    <property type="entry name" value="FAD/NAD-bd_sf"/>
</dbReference>
<feature type="binding site" evidence="6">
    <location>
        <position position="233"/>
    </location>
    <ligand>
        <name>FAD</name>
        <dbReference type="ChEBI" id="CHEBI:57692"/>
    </ligand>
</feature>
<feature type="binding site" evidence="6">
    <location>
        <position position="120"/>
    </location>
    <ligand>
        <name>FAD</name>
        <dbReference type="ChEBI" id="CHEBI:57692"/>
    </ligand>
</feature>
<evidence type="ECO:0000259" key="9">
    <source>
        <dbReference type="PROSITE" id="PS00624"/>
    </source>
</evidence>
<evidence type="ECO:0000256" key="5">
    <source>
        <dbReference type="ARBA" id="ARBA00022827"/>
    </source>
</evidence>
<dbReference type="Pfam" id="PF05199">
    <property type="entry name" value="GMC_oxred_C"/>
    <property type="match status" value="1"/>
</dbReference>
<dbReference type="EMBL" id="CAWUPB010001010">
    <property type="protein sequence ID" value="CAK7337190.1"/>
    <property type="molecule type" value="Genomic_DNA"/>
</dbReference>
<dbReference type="SUPFAM" id="SSF54373">
    <property type="entry name" value="FAD-linked reductases, C-terminal domain"/>
    <property type="match status" value="1"/>
</dbReference>
<dbReference type="PANTHER" id="PTHR45968">
    <property type="entry name" value="OSJNBA0019K04.7 PROTEIN"/>
    <property type="match status" value="1"/>
</dbReference>
<evidence type="ECO:0000256" key="4">
    <source>
        <dbReference type="ARBA" id="ARBA00022729"/>
    </source>
</evidence>
<keyword evidence="4 8" id="KW-0732">Signal</keyword>
<feature type="binding site" evidence="6">
    <location>
        <begin position="548"/>
        <end position="549"/>
    </location>
    <ligand>
        <name>FAD</name>
        <dbReference type="ChEBI" id="CHEBI:57692"/>
    </ligand>
</feature>
<feature type="binding site" evidence="6">
    <location>
        <begin position="508"/>
        <end position="509"/>
    </location>
    <ligand>
        <name>FAD</name>
        <dbReference type="ChEBI" id="CHEBI:57692"/>
    </ligand>
</feature>
<dbReference type="InterPro" id="IPR007867">
    <property type="entry name" value="GMC_OxRtase_C"/>
</dbReference>
<comment type="caution">
    <text evidence="10">The sequence shown here is derived from an EMBL/GenBank/DDBJ whole genome shotgun (WGS) entry which is preliminary data.</text>
</comment>
<feature type="signal peptide" evidence="8">
    <location>
        <begin position="1"/>
        <end position="25"/>
    </location>
</feature>
<protein>
    <recommendedName>
        <fullName evidence="9">Glucose-methanol-choline oxidoreductase N-terminal domain-containing protein</fullName>
    </recommendedName>
</protein>
<gene>
    <name evidence="10" type="ORF">DCAF_LOCUS12217</name>
</gene>
<dbReference type="GO" id="GO:0016614">
    <property type="term" value="F:oxidoreductase activity, acting on CH-OH group of donors"/>
    <property type="evidence" value="ECO:0007669"/>
    <property type="project" value="InterPro"/>
</dbReference>
<feature type="binding site" evidence="6">
    <location>
        <begin position="55"/>
        <end position="56"/>
    </location>
    <ligand>
        <name>FAD</name>
        <dbReference type="ChEBI" id="CHEBI:57692"/>
    </ligand>
</feature>
<dbReference type="Proteomes" id="UP001314170">
    <property type="component" value="Unassembled WGS sequence"/>
</dbReference>
<dbReference type="SUPFAM" id="SSF51905">
    <property type="entry name" value="FAD/NAD(P)-binding domain"/>
    <property type="match status" value="1"/>
</dbReference>
<feature type="disulfide bond" evidence="7">
    <location>
        <begin position="445"/>
        <end position="500"/>
    </location>
</feature>